<dbReference type="KEGG" id="llh:I41_04670"/>
<name>A0A517TSG0_9BACT</name>
<dbReference type="EMBL" id="CP036339">
    <property type="protein sequence ID" value="QDT71310.1"/>
    <property type="molecule type" value="Genomic_DNA"/>
</dbReference>
<evidence type="ECO:0000313" key="1">
    <source>
        <dbReference type="EMBL" id="QDT71310.1"/>
    </source>
</evidence>
<accession>A0A517TSG0</accession>
<reference evidence="1 2" key="1">
    <citation type="submission" date="2019-02" db="EMBL/GenBank/DDBJ databases">
        <title>Deep-cultivation of Planctomycetes and their phenomic and genomic characterization uncovers novel biology.</title>
        <authorList>
            <person name="Wiegand S."/>
            <person name="Jogler M."/>
            <person name="Boedeker C."/>
            <person name="Pinto D."/>
            <person name="Vollmers J."/>
            <person name="Rivas-Marin E."/>
            <person name="Kohn T."/>
            <person name="Peeters S.H."/>
            <person name="Heuer A."/>
            <person name="Rast P."/>
            <person name="Oberbeckmann S."/>
            <person name="Bunk B."/>
            <person name="Jeske O."/>
            <person name="Meyerdierks A."/>
            <person name="Storesund J.E."/>
            <person name="Kallscheuer N."/>
            <person name="Luecker S."/>
            <person name="Lage O.M."/>
            <person name="Pohl T."/>
            <person name="Merkel B.J."/>
            <person name="Hornburger P."/>
            <person name="Mueller R.-W."/>
            <person name="Bruemmer F."/>
            <person name="Labrenz M."/>
            <person name="Spormann A.M."/>
            <person name="Op den Camp H."/>
            <person name="Overmann J."/>
            <person name="Amann R."/>
            <person name="Jetten M.S.M."/>
            <person name="Mascher T."/>
            <person name="Medema M.H."/>
            <person name="Devos D.P."/>
            <person name="Kaster A.-K."/>
            <person name="Ovreas L."/>
            <person name="Rohde M."/>
            <person name="Galperin M.Y."/>
            <person name="Jogler C."/>
        </authorList>
    </citation>
    <scope>NUCLEOTIDE SEQUENCE [LARGE SCALE GENOMIC DNA]</scope>
    <source>
        <strain evidence="1 2">I41</strain>
    </source>
</reference>
<proteinExistence type="predicted"/>
<protein>
    <submittedName>
        <fullName evidence="1">Uncharacterized protein</fullName>
    </submittedName>
</protein>
<dbReference type="AlphaFoldDB" id="A0A517TSG0"/>
<keyword evidence="2" id="KW-1185">Reference proteome</keyword>
<sequence>MDFTREGCGCHYIFLLVLGDPFGGPVARRASAPQAAKRPVSRIRSRHNDETFIGRTGLAPMGRD</sequence>
<organism evidence="1 2">
    <name type="scientific">Lacipirellula limnantheis</name>
    <dbReference type="NCBI Taxonomy" id="2528024"/>
    <lineage>
        <taxon>Bacteria</taxon>
        <taxon>Pseudomonadati</taxon>
        <taxon>Planctomycetota</taxon>
        <taxon>Planctomycetia</taxon>
        <taxon>Pirellulales</taxon>
        <taxon>Lacipirellulaceae</taxon>
        <taxon>Lacipirellula</taxon>
    </lineage>
</organism>
<evidence type="ECO:0000313" key="2">
    <source>
        <dbReference type="Proteomes" id="UP000317909"/>
    </source>
</evidence>
<dbReference type="Proteomes" id="UP000317909">
    <property type="component" value="Chromosome"/>
</dbReference>
<gene>
    <name evidence="1" type="ORF">I41_04670</name>
</gene>